<gene>
    <name evidence="3" type="ordered locus">Acel_0069</name>
</gene>
<dbReference type="PANTHER" id="PTHR43364">
    <property type="entry name" value="NADH-SPECIFIC METHYLGLYOXAL REDUCTASE-RELATED"/>
    <property type="match status" value="1"/>
</dbReference>
<dbReference type="eggNOG" id="COG0667">
    <property type="taxonomic scope" value="Bacteria"/>
</dbReference>
<evidence type="ECO:0000259" key="2">
    <source>
        <dbReference type="Pfam" id="PF00248"/>
    </source>
</evidence>
<dbReference type="FunCoup" id="A0LQY5">
    <property type="interactions" value="168"/>
</dbReference>
<dbReference type="HOGENOM" id="CLU_023205_2_0_11"/>
<keyword evidence="1" id="KW-0560">Oxidoreductase</keyword>
<evidence type="ECO:0000313" key="4">
    <source>
        <dbReference type="Proteomes" id="UP000008221"/>
    </source>
</evidence>
<accession>A0LQY5</accession>
<dbReference type="Proteomes" id="UP000008221">
    <property type="component" value="Chromosome"/>
</dbReference>
<dbReference type="InterPro" id="IPR036812">
    <property type="entry name" value="NAD(P)_OxRdtase_dom_sf"/>
</dbReference>
<dbReference type="KEGG" id="ace:Acel_0069"/>
<proteinExistence type="predicted"/>
<dbReference type="InterPro" id="IPR020471">
    <property type="entry name" value="AKR"/>
</dbReference>
<dbReference type="GO" id="GO:0016491">
    <property type="term" value="F:oxidoreductase activity"/>
    <property type="evidence" value="ECO:0007669"/>
    <property type="project" value="UniProtKB-KW"/>
</dbReference>
<dbReference type="InterPro" id="IPR050523">
    <property type="entry name" value="AKR_Detox_Biosynth"/>
</dbReference>
<dbReference type="PRINTS" id="PR00069">
    <property type="entry name" value="ALDKETRDTASE"/>
</dbReference>
<dbReference type="Pfam" id="PF00248">
    <property type="entry name" value="Aldo_ket_red"/>
    <property type="match status" value="1"/>
</dbReference>
<reference evidence="3 4" key="1">
    <citation type="journal article" date="2009" name="Genome Res.">
        <title>Complete genome of the cellulolytic thermophile Acidothermus cellulolyticus 11B provides insights into its ecophysiological and evolutionary adaptations.</title>
        <authorList>
            <person name="Barabote R.D."/>
            <person name="Xie G."/>
            <person name="Leu D.H."/>
            <person name="Normand P."/>
            <person name="Necsulea A."/>
            <person name="Daubin V."/>
            <person name="Medigue C."/>
            <person name="Adney W.S."/>
            <person name="Xu X.C."/>
            <person name="Lapidus A."/>
            <person name="Parales R.E."/>
            <person name="Detter C."/>
            <person name="Pujic P."/>
            <person name="Bruce D."/>
            <person name="Lavire C."/>
            <person name="Challacombe J.F."/>
            <person name="Brettin T.S."/>
            <person name="Berry A.M."/>
        </authorList>
    </citation>
    <scope>NUCLEOTIDE SEQUENCE [LARGE SCALE GENOMIC DNA]</scope>
    <source>
        <strain evidence="4">ATCC 43068 / DSM 8971 / 11B</strain>
    </source>
</reference>
<feature type="domain" description="NADP-dependent oxidoreductase" evidence="2">
    <location>
        <begin position="19"/>
        <end position="314"/>
    </location>
</feature>
<dbReference type="Gene3D" id="3.20.20.100">
    <property type="entry name" value="NADP-dependent oxidoreductase domain"/>
    <property type="match status" value="1"/>
</dbReference>
<organism evidence="3 4">
    <name type="scientific">Acidothermus cellulolyticus (strain ATCC 43068 / DSM 8971 / 11B)</name>
    <dbReference type="NCBI Taxonomy" id="351607"/>
    <lineage>
        <taxon>Bacteria</taxon>
        <taxon>Bacillati</taxon>
        <taxon>Actinomycetota</taxon>
        <taxon>Actinomycetes</taxon>
        <taxon>Acidothermales</taxon>
        <taxon>Acidothermaceae</taxon>
        <taxon>Acidothermus</taxon>
    </lineage>
</organism>
<dbReference type="PROSITE" id="PS51257">
    <property type="entry name" value="PROKAR_LIPOPROTEIN"/>
    <property type="match status" value="1"/>
</dbReference>
<dbReference type="InParanoid" id="A0LQY5"/>
<evidence type="ECO:0000313" key="3">
    <source>
        <dbReference type="EMBL" id="ABK51845.1"/>
    </source>
</evidence>
<dbReference type="STRING" id="351607.Acel_0069"/>
<sequence length="323" mass="34767">MAEMTYRQLGASGLTVSTVGLGCNNIGRRLDKDATARLVDAALDAGITLFDTADVYGAEPGASEEILGDVLSGRRGQVVLATKFGKPMRGKVLPEPVARGSRRYIRAAVEGSLRRLRTDYIDLYQMHEPDPRTPIEETLQALHELVIEGKVRYIGSSNFAAWQIVDADWVARSAGTERFISAQNEYSLLRRDVEADVVPACEHLGVGLLPYYPLANGLLTGKYRRGERPSEGRLAEPGRESDLAAAPWDVIDALEDFAKRRGIGLLDVAIGGLAAQPAVASVIAGATRPEQVRANAQAGLWEPDAADLAELDQITGGFTGRSV</sequence>
<dbReference type="GO" id="GO:0005829">
    <property type="term" value="C:cytosol"/>
    <property type="evidence" value="ECO:0007669"/>
    <property type="project" value="TreeGrafter"/>
</dbReference>
<dbReference type="InterPro" id="IPR023210">
    <property type="entry name" value="NADP_OxRdtase_dom"/>
</dbReference>
<dbReference type="EMBL" id="CP000481">
    <property type="protein sequence ID" value="ABK51845.1"/>
    <property type="molecule type" value="Genomic_DNA"/>
</dbReference>
<dbReference type="PANTHER" id="PTHR43364:SF4">
    <property type="entry name" value="NAD(P)-LINKED OXIDOREDUCTASE SUPERFAMILY PROTEIN"/>
    <property type="match status" value="1"/>
</dbReference>
<evidence type="ECO:0000256" key="1">
    <source>
        <dbReference type="ARBA" id="ARBA00023002"/>
    </source>
</evidence>
<keyword evidence="4" id="KW-1185">Reference proteome</keyword>
<dbReference type="FunFam" id="3.20.20.100:FF:000004">
    <property type="entry name" value="Oxidoreductase, aldo/keto reductase"/>
    <property type="match status" value="1"/>
</dbReference>
<protein>
    <submittedName>
        <fullName evidence="3">Aldo/keto reductase</fullName>
    </submittedName>
</protein>
<name>A0LQY5_ACIC1</name>
<dbReference type="SUPFAM" id="SSF51430">
    <property type="entry name" value="NAD(P)-linked oxidoreductase"/>
    <property type="match status" value="1"/>
</dbReference>
<dbReference type="AlphaFoldDB" id="A0LQY5"/>